<keyword evidence="9" id="KW-0573">Peptidoglycan synthesis</keyword>
<evidence type="ECO:0000313" key="17">
    <source>
        <dbReference type="EMBL" id="AIT60123.1"/>
    </source>
</evidence>
<evidence type="ECO:0000256" key="7">
    <source>
        <dbReference type="ARBA" id="ARBA00022801"/>
    </source>
</evidence>
<protein>
    <submittedName>
        <fullName evidence="17">Penicillin-binding protein</fullName>
    </submittedName>
</protein>
<gene>
    <name evidence="17" type="ORF">CDOO_01620</name>
</gene>
<dbReference type="EMBL" id="CP006764">
    <property type="protein sequence ID" value="AIT60123.1"/>
    <property type="molecule type" value="Genomic_DNA"/>
</dbReference>
<keyword evidence="10" id="KW-0511">Multifunctional enzyme</keyword>
<dbReference type="InterPro" id="IPR050396">
    <property type="entry name" value="Glycosyltr_51/Transpeptidase"/>
</dbReference>
<comment type="catalytic activity">
    <reaction evidence="13">
        <text>[GlcNAc-(1-&gt;4)-Mur2Ac(oyl-L-Ala-gamma-D-Glu-L-Lys-D-Ala-D-Ala)](n)-di-trans,octa-cis-undecaprenyl diphosphate + beta-D-GlcNAc-(1-&gt;4)-Mur2Ac(oyl-L-Ala-gamma-D-Glu-L-Lys-D-Ala-D-Ala)-di-trans,octa-cis-undecaprenyl diphosphate = [GlcNAc-(1-&gt;4)-Mur2Ac(oyl-L-Ala-gamma-D-Glu-L-Lys-D-Ala-D-Ala)](n+1)-di-trans,octa-cis-undecaprenyl diphosphate + di-trans,octa-cis-undecaprenyl diphosphate + H(+)</text>
        <dbReference type="Rhea" id="RHEA:23708"/>
        <dbReference type="Rhea" id="RHEA-COMP:9602"/>
        <dbReference type="Rhea" id="RHEA-COMP:9603"/>
        <dbReference type="ChEBI" id="CHEBI:15378"/>
        <dbReference type="ChEBI" id="CHEBI:58405"/>
        <dbReference type="ChEBI" id="CHEBI:60033"/>
        <dbReference type="ChEBI" id="CHEBI:78435"/>
        <dbReference type="EC" id="2.4.99.28"/>
    </reaction>
</comment>
<organism evidence="17 18">
    <name type="scientific">Corynebacterium doosanense CAU 212 = DSM 45436</name>
    <dbReference type="NCBI Taxonomy" id="558173"/>
    <lineage>
        <taxon>Bacteria</taxon>
        <taxon>Bacillati</taxon>
        <taxon>Actinomycetota</taxon>
        <taxon>Actinomycetes</taxon>
        <taxon>Mycobacteriales</taxon>
        <taxon>Corynebacteriaceae</taxon>
        <taxon>Corynebacterium</taxon>
    </lineage>
</organism>
<keyword evidence="7" id="KW-0378">Hydrolase</keyword>
<name>A0A097IDA6_9CORY</name>
<dbReference type="Pfam" id="PF00912">
    <property type="entry name" value="Transgly"/>
    <property type="match status" value="1"/>
</dbReference>
<comment type="similarity">
    <text evidence="1">In the C-terminal section; belongs to the transpeptidase family.</text>
</comment>
<comment type="catalytic activity">
    <reaction evidence="12">
        <text>Preferential cleavage: (Ac)2-L-Lys-D-Ala-|-D-Ala. Also transpeptidation of peptidyl-alanyl moieties that are N-acyl substituents of D-alanine.</text>
        <dbReference type="EC" id="3.4.16.4"/>
    </reaction>
</comment>
<feature type="compositionally biased region" description="Low complexity" evidence="14">
    <location>
        <begin position="759"/>
        <end position="770"/>
    </location>
</feature>
<dbReference type="Gene3D" id="3.40.710.10">
    <property type="entry name" value="DD-peptidase/beta-lactamase superfamily"/>
    <property type="match status" value="1"/>
</dbReference>
<dbReference type="Proteomes" id="UP000029914">
    <property type="component" value="Chromosome"/>
</dbReference>
<evidence type="ECO:0000256" key="5">
    <source>
        <dbReference type="ARBA" id="ARBA00022676"/>
    </source>
</evidence>
<dbReference type="InterPro" id="IPR001460">
    <property type="entry name" value="PCN-bd_Tpept"/>
</dbReference>
<dbReference type="FunFam" id="1.10.3810.10:FF:000001">
    <property type="entry name" value="Penicillin-binding protein 1A"/>
    <property type="match status" value="1"/>
</dbReference>
<dbReference type="AlphaFoldDB" id="A0A097IDA6"/>
<dbReference type="PROSITE" id="PS51318">
    <property type="entry name" value="TAT"/>
    <property type="match status" value="1"/>
</dbReference>
<dbReference type="KEGG" id="cdo:CDOO_01620"/>
<dbReference type="InterPro" id="IPR006311">
    <property type="entry name" value="TAT_signal"/>
</dbReference>
<evidence type="ECO:0000256" key="1">
    <source>
        <dbReference type="ARBA" id="ARBA00007090"/>
    </source>
</evidence>
<evidence type="ECO:0000256" key="10">
    <source>
        <dbReference type="ARBA" id="ARBA00023268"/>
    </source>
</evidence>
<accession>A0A097IDA6</accession>
<dbReference type="PANTHER" id="PTHR32282:SF33">
    <property type="entry name" value="PEPTIDOGLYCAN GLYCOSYLTRANSFERASE"/>
    <property type="match status" value="1"/>
</dbReference>
<dbReference type="InterPro" id="IPR012338">
    <property type="entry name" value="Beta-lactam/transpept-like"/>
</dbReference>
<dbReference type="PANTHER" id="PTHR32282">
    <property type="entry name" value="BINDING PROTEIN TRANSPEPTIDASE, PUTATIVE-RELATED"/>
    <property type="match status" value="1"/>
</dbReference>
<dbReference type="InterPro" id="IPR005543">
    <property type="entry name" value="PASTA_dom"/>
</dbReference>
<keyword evidence="5" id="KW-0328">Glycosyltransferase</keyword>
<evidence type="ECO:0000256" key="13">
    <source>
        <dbReference type="ARBA" id="ARBA00049902"/>
    </source>
</evidence>
<keyword evidence="15" id="KW-0732">Signal</keyword>
<proteinExistence type="inferred from homology"/>
<dbReference type="SUPFAM" id="SSF53955">
    <property type="entry name" value="Lysozyme-like"/>
    <property type="match status" value="1"/>
</dbReference>
<dbReference type="STRING" id="558173.CDOO_01620"/>
<evidence type="ECO:0000256" key="14">
    <source>
        <dbReference type="SAM" id="MobiDB-lite"/>
    </source>
</evidence>
<evidence type="ECO:0000313" key="18">
    <source>
        <dbReference type="Proteomes" id="UP000029914"/>
    </source>
</evidence>
<keyword evidence="11" id="KW-0961">Cell wall biogenesis/degradation</keyword>
<dbReference type="Pfam" id="PF00905">
    <property type="entry name" value="Transpeptidase"/>
    <property type="match status" value="1"/>
</dbReference>
<keyword evidence="3" id="KW-0121">Carboxypeptidase</keyword>
<dbReference type="HOGENOM" id="CLU_006354_2_6_11"/>
<dbReference type="InterPro" id="IPR036950">
    <property type="entry name" value="PBP_transglycosylase"/>
</dbReference>
<evidence type="ECO:0000256" key="3">
    <source>
        <dbReference type="ARBA" id="ARBA00022645"/>
    </source>
</evidence>
<evidence type="ECO:0000256" key="8">
    <source>
        <dbReference type="ARBA" id="ARBA00022960"/>
    </source>
</evidence>
<evidence type="ECO:0000256" key="11">
    <source>
        <dbReference type="ARBA" id="ARBA00023316"/>
    </source>
</evidence>
<dbReference type="RefSeq" id="WP_020384568.1">
    <property type="nucleotide sequence ID" value="NZ_AQUX01000002.1"/>
</dbReference>
<dbReference type="GO" id="GO:0009002">
    <property type="term" value="F:serine-type D-Ala-D-Ala carboxypeptidase activity"/>
    <property type="evidence" value="ECO:0007669"/>
    <property type="project" value="UniProtKB-EC"/>
</dbReference>
<dbReference type="GO" id="GO:0008360">
    <property type="term" value="P:regulation of cell shape"/>
    <property type="evidence" value="ECO:0007669"/>
    <property type="project" value="UniProtKB-KW"/>
</dbReference>
<dbReference type="GO" id="GO:0009252">
    <property type="term" value="P:peptidoglycan biosynthetic process"/>
    <property type="evidence" value="ECO:0007669"/>
    <property type="project" value="UniProtKB-KW"/>
</dbReference>
<evidence type="ECO:0000256" key="4">
    <source>
        <dbReference type="ARBA" id="ARBA00022670"/>
    </source>
</evidence>
<sequence>MNDRQPLLKALAATVAAGLLIALAMAPVAGFAGVAATRTNATMQTNLEDMATERMPGVTTVNDATGQPMAFLYSQRRYPVAPEQISQPMKDAIVSIEDRRFYEHEGVDIQGTARALVTNLVAGGVEQGASTINQQYVKNYLLHVAATSPEEQAAATEQSVPRKLREMRMATQLDDDLSKEEILSRYLNVVPFGNHAYGIEAAAQTYFGIPAAQLNVAQSAMLAGMVQSSEYLNPYTNYEGVVERRNTVLQSMADFGALDQPTADALAAEPLGVLEEPATLSNGCIAADDRGFFCDYVINYLEAKGVPEDQLINGSLTINTTLDPQSQDAAHNAVTAMVDPQQPGVAEVLNVVEPGQESHNILAMTSSRNYGLDLEQGETYLPQPTSMVGNGAGSVFKIFTAAAALEQGAGLDEVMAVPTRYEAQGLGAGGAANCPANTYCVENAGKYQPQMSLEQALAYSPNTTFVMLIERVGVDAVVDMSVKLGLRSYAEPQSYDEDYSVADYFKEANLGSYTLGPTAVNPLELSNVGATLGSSGMWCEPNPVVSVTNRDGAEIALERPACEQVVEPELANALADALTADVEFGTARDAAAATGFGGVASTKTGTTESNQSSAFLGFNNAFAAAPYIFNDGTTTTPLCTGPVRQCQGGNLFGGLEPARSYFLAAQGSPFAAQGGLPTGGTGNYGQGTSNALFGDLRGTSESVARQRLQARGYTVVGTLTVPGSGLPAGTLVGVSQVGGGRDVELLLSDGVGFVPAPAPSASAAPVAPAAPGAPAPAPAPVPPPPANLDQLAEDLDSAFQDLANQFGF</sequence>
<evidence type="ECO:0000256" key="15">
    <source>
        <dbReference type="SAM" id="SignalP"/>
    </source>
</evidence>
<dbReference type="Gene3D" id="1.10.3810.10">
    <property type="entry name" value="Biosynthetic peptidoglycan transglycosylase-like"/>
    <property type="match status" value="1"/>
</dbReference>
<dbReference type="GO" id="GO:0008658">
    <property type="term" value="F:penicillin binding"/>
    <property type="evidence" value="ECO:0007669"/>
    <property type="project" value="InterPro"/>
</dbReference>
<keyword evidence="6" id="KW-0808">Transferase</keyword>
<dbReference type="SUPFAM" id="SSF56601">
    <property type="entry name" value="beta-lactamase/transpeptidase-like"/>
    <property type="match status" value="1"/>
</dbReference>
<feature type="signal peptide" evidence="15">
    <location>
        <begin position="1"/>
        <end position="26"/>
    </location>
</feature>
<dbReference type="GO" id="GO:0008955">
    <property type="term" value="F:peptidoglycan glycosyltransferase activity"/>
    <property type="evidence" value="ECO:0007669"/>
    <property type="project" value="UniProtKB-EC"/>
</dbReference>
<evidence type="ECO:0000256" key="9">
    <source>
        <dbReference type="ARBA" id="ARBA00022984"/>
    </source>
</evidence>
<evidence type="ECO:0000256" key="2">
    <source>
        <dbReference type="ARBA" id="ARBA00007739"/>
    </source>
</evidence>
<reference evidence="17 18" key="1">
    <citation type="submission" date="2013-09" db="EMBL/GenBank/DDBJ databases">
        <title>Complete genome sequence of Corynebacterium doosanense CAU 212(T) (=DSM 45436(T)), isolated from activated sludge.</title>
        <authorList>
            <person name="Schaffert L."/>
            <person name="Albersmeier A."/>
            <person name="Kalinowski J."/>
            <person name="Ruckert C."/>
        </authorList>
    </citation>
    <scope>NUCLEOTIDE SEQUENCE [LARGE SCALE GENOMIC DNA]</scope>
    <source>
        <strain evidence="17 18">CAU 212</strain>
    </source>
</reference>
<feature type="region of interest" description="Disordered" evidence="14">
    <location>
        <begin position="758"/>
        <end position="786"/>
    </location>
</feature>
<feature type="compositionally biased region" description="Pro residues" evidence="14">
    <location>
        <begin position="771"/>
        <end position="786"/>
    </location>
</feature>
<evidence type="ECO:0000256" key="12">
    <source>
        <dbReference type="ARBA" id="ARBA00034000"/>
    </source>
</evidence>
<dbReference type="InterPro" id="IPR023346">
    <property type="entry name" value="Lysozyme-like_dom_sf"/>
</dbReference>
<evidence type="ECO:0000256" key="6">
    <source>
        <dbReference type="ARBA" id="ARBA00022679"/>
    </source>
</evidence>
<feature type="chain" id="PRO_5038566139" evidence="15">
    <location>
        <begin position="27"/>
        <end position="808"/>
    </location>
</feature>
<comment type="similarity">
    <text evidence="2">In the N-terminal section; belongs to the glycosyltransferase 51 family.</text>
</comment>
<dbReference type="eggNOG" id="COG0744">
    <property type="taxonomic scope" value="Bacteria"/>
</dbReference>
<dbReference type="InterPro" id="IPR001264">
    <property type="entry name" value="Glyco_trans_51"/>
</dbReference>
<dbReference type="PROSITE" id="PS51178">
    <property type="entry name" value="PASTA"/>
    <property type="match status" value="1"/>
</dbReference>
<feature type="domain" description="PASTA" evidence="16">
    <location>
        <begin position="687"/>
        <end position="749"/>
    </location>
</feature>
<dbReference type="GO" id="GO:0006508">
    <property type="term" value="P:proteolysis"/>
    <property type="evidence" value="ECO:0007669"/>
    <property type="project" value="UniProtKB-KW"/>
</dbReference>
<evidence type="ECO:0000259" key="16">
    <source>
        <dbReference type="PROSITE" id="PS51178"/>
    </source>
</evidence>
<keyword evidence="4" id="KW-0645">Protease</keyword>
<dbReference type="GO" id="GO:0071555">
    <property type="term" value="P:cell wall organization"/>
    <property type="evidence" value="ECO:0007669"/>
    <property type="project" value="UniProtKB-KW"/>
</dbReference>
<keyword evidence="8" id="KW-0133">Cell shape</keyword>
<dbReference type="GO" id="GO:0030288">
    <property type="term" value="C:outer membrane-bounded periplasmic space"/>
    <property type="evidence" value="ECO:0007669"/>
    <property type="project" value="TreeGrafter"/>
</dbReference>
<keyword evidence="18" id="KW-1185">Reference proteome</keyword>